<dbReference type="AlphaFoldDB" id="A0AAD7DXE7"/>
<gene>
    <name evidence="2" type="ORF">B0H17DRAFT_1128481</name>
</gene>
<proteinExistence type="predicted"/>
<organism evidence="2 3">
    <name type="scientific">Mycena rosella</name>
    <name type="common">Pink bonnet</name>
    <name type="synonym">Agaricus rosellus</name>
    <dbReference type="NCBI Taxonomy" id="1033263"/>
    <lineage>
        <taxon>Eukaryota</taxon>
        <taxon>Fungi</taxon>
        <taxon>Dikarya</taxon>
        <taxon>Basidiomycota</taxon>
        <taxon>Agaricomycotina</taxon>
        <taxon>Agaricomycetes</taxon>
        <taxon>Agaricomycetidae</taxon>
        <taxon>Agaricales</taxon>
        <taxon>Marasmiineae</taxon>
        <taxon>Mycenaceae</taxon>
        <taxon>Mycena</taxon>
    </lineage>
</organism>
<evidence type="ECO:0000256" key="1">
    <source>
        <dbReference type="SAM" id="MobiDB-lite"/>
    </source>
</evidence>
<feature type="region of interest" description="Disordered" evidence="1">
    <location>
        <begin position="1"/>
        <end position="48"/>
    </location>
</feature>
<comment type="caution">
    <text evidence="2">The sequence shown here is derived from an EMBL/GenBank/DDBJ whole genome shotgun (WGS) entry which is preliminary data.</text>
</comment>
<evidence type="ECO:0000313" key="2">
    <source>
        <dbReference type="EMBL" id="KAJ7701193.1"/>
    </source>
</evidence>
<name>A0AAD7DXE7_MYCRO</name>
<feature type="compositionally biased region" description="Low complexity" evidence="1">
    <location>
        <begin position="23"/>
        <end position="40"/>
    </location>
</feature>
<dbReference type="EMBL" id="JARKIE010000018">
    <property type="protein sequence ID" value="KAJ7701193.1"/>
    <property type="molecule type" value="Genomic_DNA"/>
</dbReference>
<dbReference type="Proteomes" id="UP001221757">
    <property type="component" value="Unassembled WGS sequence"/>
</dbReference>
<reference evidence="2" key="1">
    <citation type="submission" date="2023-03" db="EMBL/GenBank/DDBJ databases">
        <title>Massive genome expansion in bonnet fungi (Mycena s.s.) driven by repeated elements and novel gene families across ecological guilds.</title>
        <authorList>
            <consortium name="Lawrence Berkeley National Laboratory"/>
            <person name="Harder C.B."/>
            <person name="Miyauchi S."/>
            <person name="Viragh M."/>
            <person name="Kuo A."/>
            <person name="Thoen E."/>
            <person name="Andreopoulos B."/>
            <person name="Lu D."/>
            <person name="Skrede I."/>
            <person name="Drula E."/>
            <person name="Henrissat B."/>
            <person name="Morin E."/>
            <person name="Kohler A."/>
            <person name="Barry K."/>
            <person name="LaButti K."/>
            <person name="Morin E."/>
            <person name="Salamov A."/>
            <person name="Lipzen A."/>
            <person name="Mereny Z."/>
            <person name="Hegedus B."/>
            <person name="Baldrian P."/>
            <person name="Stursova M."/>
            <person name="Weitz H."/>
            <person name="Taylor A."/>
            <person name="Grigoriev I.V."/>
            <person name="Nagy L.G."/>
            <person name="Martin F."/>
            <person name="Kauserud H."/>
        </authorList>
    </citation>
    <scope>NUCLEOTIDE SEQUENCE</scope>
    <source>
        <strain evidence="2">CBHHK067</strain>
    </source>
</reference>
<keyword evidence="3" id="KW-1185">Reference proteome</keyword>
<protein>
    <submittedName>
        <fullName evidence="2">Uncharacterized protein</fullName>
    </submittedName>
</protein>
<sequence length="244" mass="27237">MWRQKHPETRRPARWPLAPIAVTTPATPSQQPTITPSTQPRLRKPKQDDWQKADAILATITKDFRSLGHFLEVIFYNHISGVPDPRTTRHVRVITAFLGGETNVMMATIIDLICNHRLSCVPKDSPEDAMNFSPPDQFLQGLLWAQSPVRQASCDADTPDMPLDLCDLQENNNRHREEGGLAVTCSRNTEDIFAVENPCNDNDLPFVEAAGPFQDLLCDNLPYSRAASLGLPFATSGRRHGESI</sequence>
<evidence type="ECO:0000313" key="3">
    <source>
        <dbReference type="Proteomes" id="UP001221757"/>
    </source>
</evidence>
<feature type="compositionally biased region" description="Basic and acidic residues" evidence="1">
    <location>
        <begin position="1"/>
        <end position="11"/>
    </location>
</feature>
<accession>A0AAD7DXE7</accession>